<gene>
    <name evidence="2" type="ORF">ECRASSUSDP1_LOCUS27113</name>
</gene>
<reference evidence="2" key="1">
    <citation type="submission" date="2023-07" db="EMBL/GenBank/DDBJ databases">
        <authorList>
            <consortium name="AG Swart"/>
            <person name="Singh M."/>
            <person name="Singh A."/>
            <person name="Seah K."/>
            <person name="Emmerich C."/>
        </authorList>
    </citation>
    <scope>NUCLEOTIDE SEQUENCE</scope>
    <source>
        <strain evidence="2">DP1</strain>
    </source>
</reference>
<feature type="region of interest" description="Disordered" evidence="1">
    <location>
        <begin position="92"/>
        <end position="155"/>
    </location>
</feature>
<evidence type="ECO:0000256" key="1">
    <source>
        <dbReference type="SAM" id="MobiDB-lite"/>
    </source>
</evidence>
<sequence>MVTSRIIVLDKDKKDKKKLLLPRNQYMSFKNPIVPIKCSFRGVALDDLTGTNTISNIPIQRVKFKRSQTRIMKYDQSILDLQEDTKSESISDSSFFSAKNSLSNPPKNTPSSKPSKTPKNPQNPQNPQNLPSFIKPPKTSPPQHPSKSPKPPCSLNLKLPIIRQISKAIKENPVVRQCILEENLTMEEIRWKSCSGNNPKGSTRLRADGKSFENKSGRRADEGGFGKRGLRSGAGKLPRTKKEKKRNVLIQLCFLGDACWRRREGVY</sequence>
<dbReference type="EMBL" id="CAMPGE010027966">
    <property type="protein sequence ID" value="CAI2385538.1"/>
    <property type="molecule type" value="Genomic_DNA"/>
</dbReference>
<accession>A0AAD2DAH7</accession>
<feature type="region of interest" description="Disordered" evidence="1">
    <location>
        <begin position="200"/>
        <end position="241"/>
    </location>
</feature>
<evidence type="ECO:0000313" key="3">
    <source>
        <dbReference type="Proteomes" id="UP001295684"/>
    </source>
</evidence>
<name>A0AAD2DAH7_EUPCR</name>
<keyword evidence="3" id="KW-1185">Reference proteome</keyword>
<evidence type="ECO:0000313" key="2">
    <source>
        <dbReference type="EMBL" id="CAI2385538.1"/>
    </source>
</evidence>
<comment type="caution">
    <text evidence="2">The sequence shown here is derived from an EMBL/GenBank/DDBJ whole genome shotgun (WGS) entry which is preliminary data.</text>
</comment>
<dbReference type="AlphaFoldDB" id="A0AAD2DAH7"/>
<feature type="compositionally biased region" description="Pro residues" evidence="1">
    <location>
        <begin position="138"/>
        <end position="152"/>
    </location>
</feature>
<feature type="compositionally biased region" description="Low complexity" evidence="1">
    <location>
        <begin position="92"/>
        <end position="137"/>
    </location>
</feature>
<feature type="compositionally biased region" description="Basic and acidic residues" evidence="1">
    <location>
        <begin position="205"/>
        <end position="225"/>
    </location>
</feature>
<organism evidence="2 3">
    <name type="scientific">Euplotes crassus</name>
    <dbReference type="NCBI Taxonomy" id="5936"/>
    <lineage>
        <taxon>Eukaryota</taxon>
        <taxon>Sar</taxon>
        <taxon>Alveolata</taxon>
        <taxon>Ciliophora</taxon>
        <taxon>Intramacronucleata</taxon>
        <taxon>Spirotrichea</taxon>
        <taxon>Hypotrichia</taxon>
        <taxon>Euplotida</taxon>
        <taxon>Euplotidae</taxon>
        <taxon>Moneuplotes</taxon>
    </lineage>
</organism>
<proteinExistence type="predicted"/>
<dbReference type="Proteomes" id="UP001295684">
    <property type="component" value="Unassembled WGS sequence"/>
</dbReference>
<protein>
    <submittedName>
        <fullName evidence="2">Uncharacterized protein</fullName>
    </submittedName>
</protein>